<evidence type="ECO:0000256" key="1">
    <source>
        <dbReference type="SAM" id="MobiDB-lite"/>
    </source>
</evidence>
<gene>
    <name evidence="2" type="ORF">Sviol_46070</name>
</gene>
<evidence type="ECO:0000313" key="3">
    <source>
        <dbReference type="Proteomes" id="UP001050808"/>
    </source>
</evidence>
<sequence length="260" mass="27221">MSAGLPQEQDADGLGVQRALPQTAPLGDRHGVAAVVTVHCGRVPGQLGGEVGGGAQAVALQTGPAAASGPGRRETVEDGTLAQAGGERDVRREVLQGLAVVGASATTCSVRCEWQDDSVRTVAAASSTLGFPVPGRQSRAITGRHTGRDRKGRPTSRPRTTKQVPRPTGRGPRAAPSCCQNAPNTFFPDHLSRGVVHRRDQRRVLGQQQAGNLVGEYEIGVGAAPVTPKLCTPRRRRAMCLQHGCAGSELRVLCAVAMRR</sequence>
<name>A0ABQ3QSF3_9ACTN</name>
<feature type="region of interest" description="Disordered" evidence="1">
    <location>
        <begin position="129"/>
        <end position="177"/>
    </location>
</feature>
<dbReference type="Proteomes" id="UP001050808">
    <property type="component" value="Unassembled WGS sequence"/>
</dbReference>
<protein>
    <submittedName>
        <fullName evidence="2">Uncharacterized protein</fullName>
    </submittedName>
</protein>
<feature type="compositionally biased region" description="Low complexity" evidence="1">
    <location>
        <begin position="165"/>
        <end position="176"/>
    </location>
</feature>
<feature type="compositionally biased region" description="Basic residues" evidence="1">
    <location>
        <begin position="145"/>
        <end position="160"/>
    </location>
</feature>
<organism evidence="2 3">
    <name type="scientific">Streptomyces violascens</name>
    <dbReference type="NCBI Taxonomy" id="67381"/>
    <lineage>
        <taxon>Bacteria</taxon>
        <taxon>Bacillati</taxon>
        <taxon>Actinomycetota</taxon>
        <taxon>Actinomycetes</taxon>
        <taxon>Kitasatosporales</taxon>
        <taxon>Streptomycetaceae</taxon>
        <taxon>Streptomyces</taxon>
    </lineage>
</organism>
<reference evidence="2" key="1">
    <citation type="submission" date="2024-05" db="EMBL/GenBank/DDBJ databases">
        <title>Whole genome shotgun sequence of Streptomyces violascens NBRC 12920.</title>
        <authorList>
            <person name="Komaki H."/>
            <person name="Tamura T."/>
        </authorList>
    </citation>
    <scope>NUCLEOTIDE SEQUENCE</scope>
    <source>
        <strain evidence="2">NBRC 12920</strain>
    </source>
</reference>
<keyword evidence="3" id="KW-1185">Reference proteome</keyword>
<proteinExistence type="predicted"/>
<comment type="caution">
    <text evidence="2">The sequence shown here is derived from an EMBL/GenBank/DDBJ whole genome shotgun (WGS) entry which is preliminary data.</text>
</comment>
<evidence type="ECO:0000313" key="2">
    <source>
        <dbReference type="EMBL" id="GHI40199.1"/>
    </source>
</evidence>
<accession>A0ABQ3QSF3</accession>
<dbReference type="EMBL" id="BNDY01000017">
    <property type="protein sequence ID" value="GHI40199.1"/>
    <property type="molecule type" value="Genomic_DNA"/>
</dbReference>